<gene>
    <name evidence="1" type="ORF">SR900_06715</name>
</gene>
<dbReference type="SUPFAM" id="SSF51735">
    <property type="entry name" value="NAD(P)-binding Rossmann-fold domains"/>
    <property type="match status" value="1"/>
</dbReference>
<evidence type="ECO:0000313" key="1">
    <source>
        <dbReference type="EMBL" id="WQG84165.1"/>
    </source>
</evidence>
<evidence type="ECO:0000313" key="2">
    <source>
        <dbReference type="Proteomes" id="UP001324185"/>
    </source>
</evidence>
<dbReference type="InterPro" id="IPR002347">
    <property type="entry name" value="SDR_fam"/>
</dbReference>
<organism evidence="1 2">
    <name type="scientific">Kangiella aquimarina</name>
    <dbReference type="NCBI Taxonomy" id="261965"/>
    <lineage>
        <taxon>Bacteria</taxon>
        <taxon>Pseudomonadati</taxon>
        <taxon>Pseudomonadota</taxon>
        <taxon>Gammaproteobacteria</taxon>
        <taxon>Kangiellales</taxon>
        <taxon>Kangiellaceae</taxon>
        <taxon>Kangiella</taxon>
    </lineage>
</organism>
<sequence>MSIAIIFGANGGIGQEFVKQALERHAVVYACSRPAADIADDITLPNIKPMDNGLQSVQLNVLDEEHLKQLAEHVSSQYGHVDLIVNATGILHDSNGLQPEKKIEDFNLENFNKVFQINTASTALIAKYFISLLKKSESMPSVFASLSARVGSIGDNHLGGWYSYRASKAALNQIVKTLSIEAVRRNKNTAVIALHPGTTDTNLSKPFQQNVKPEKLFSSHYSVSKMFQIIDNLFIEDNGKFFAWDGSTIEW</sequence>
<dbReference type="InterPro" id="IPR051468">
    <property type="entry name" value="Fungal_SecMetab_SDRs"/>
</dbReference>
<dbReference type="PANTHER" id="PTHR43544">
    <property type="entry name" value="SHORT-CHAIN DEHYDROGENASE/REDUCTASE"/>
    <property type="match status" value="1"/>
</dbReference>
<dbReference type="PANTHER" id="PTHR43544:SF12">
    <property type="entry name" value="NAD(P)-BINDING ROSSMANN-FOLD SUPERFAMILY PROTEIN"/>
    <property type="match status" value="1"/>
</dbReference>
<dbReference type="Pfam" id="PF00106">
    <property type="entry name" value="adh_short"/>
    <property type="match status" value="1"/>
</dbReference>
<proteinExistence type="predicted"/>
<dbReference type="Gene3D" id="3.40.50.720">
    <property type="entry name" value="NAD(P)-binding Rossmann-like Domain"/>
    <property type="match status" value="1"/>
</dbReference>
<protein>
    <submittedName>
        <fullName evidence="1">SDR family NAD(P)-dependent oxidoreductase</fullName>
    </submittedName>
</protein>
<reference evidence="1 2" key="1">
    <citation type="submission" date="2023-11" db="EMBL/GenBank/DDBJ databases">
        <title>MicrobeMod: A computational toolkit for identifying prokaryotic methylation and restriction-modification with nanopore sequencing.</title>
        <authorList>
            <person name="Crits-Christoph A."/>
            <person name="Kang S.C."/>
            <person name="Lee H."/>
            <person name="Ostrov N."/>
        </authorList>
    </citation>
    <scope>NUCLEOTIDE SEQUENCE [LARGE SCALE GENOMIC DNA]</scope>
    <source>
        <strain evidence="1 2">DSMZ 16071</strain>
    </source>
</reference>
<keyword evidence="2" id="KW-1185">Reference proteome</keyword>
<dbReference type="CDD" id="cd05325">
    <property type="entry name" value="carb_red_sniffer_like_SDR_c"/>
    <property type="match status" value="1"/>
</dbReference>
<dbReference type="Proteomes" id="UP001324185">
    <property type="component" value="Chromosome"/>
</dbReference>
<dbReference type="InterPro" id="IPR036291">
    <property type="entry name" value="NAD(P)-bd_dom_sf"/>
</dbReference>
<dbReference type="PRINTS" id="PR00081">
    <property type="entry name" value="GDHRDH"/>
</dbReference>
<name>A0ABZ0X0T1_9GAMM</name>
<dbReference type="RefSeq" id="WP_018624622.1">
    <property type="nucleotide sequence ID" value="NZ_CP140158.1"/>
</dbReference>
<accession>A0ABZ0X0T1</accession>
<dbReference type="EMBL" id="CP140158">
    <property type="protein sequence ID" value="WQG84165.1"/>
    <property type="molecule type" value="Genomic_DNA"/>
</dbReference>